<dbReference type="AlphaFoldDB" id="A0A937X7W6"/>
<protein>
    <submittedName>
        <fullName evidence="1">IS110 family transposase</fullName>
    </submittedName>
</protein>
<evidence type="ECO:0000313" key="2">
    <source>
        <dbReference type="Proteomes" id="UP000703893"/>
    </source>
</evidence>
<dbReference type="EMBL" id="VGJX01000497">
    <property type="protein sequence ID" value="MBM3275236.1"/>
    <property type="molecule type" value="Genomic_DNA"/>
</dbReference>
<comment type="caution">
    <text evidence="1">The sequence shown here is derived from an EMBL/GenBank/DDBJ whole genome shotgun (WGS) entry which is preliminary data.</text>
</comment>
<feature type="non-terminal residue" evidence="1">
    <location>
        <position position="1"/>
    </location>
</feature>
<proteinExistence type="predicted"/>
<name>A0A937X7W6_9BACT</name>
<reference evidence="1 2" key="1">
    <citation type="submission" date="2019-03" db="EMBL/GenBank/DDBJ databases">
        <title>Lake Tanganyika Metagenome-Assembled Genomes (MAGs).</title>
        <authorList>
            <person name="Tran P."/>
        </authorList>
    </citation>
    <scope>NUCLEOTIDE SEQUENCE [LARGE SCALE GENOMIC DNA]</scope>
    <source>
        <strain evidence="1">K_DeepCast_65m_m2_236</strain>
    </source>
</reference>
<evidence type="ECO:0000313" key="1">
    <source>
        <dbReference type="EMBL" id="MBM3275236.1"/>
    </source>
</evidence>
<accession>A0A937X7W6</accession>
<sequence length="89" mass="9842">MAALSLKISKTALGAEFRRIARRKDMAVAVFAMARKLAQLVYRMLRYGQAYVDIGEAAYEGRYQARRIAALRSSATELGFTLIPANEAA</sequence>
<organism evidence="1 2">
    <name type="scientific">Candidatus Tanganyikabacteria bacterium</name>
    <dbReference type="NCBI Taxonomy" id="2961651"/>
    <lineage>
        <taxon>Bacteria</taxon>
        <taxon>Bacillati</taxon>
        <taxon>Candidatus Sericytochromatia</taxon>
        <taxon>Candidatus Tanganyikabacteria</taxon>
    </lineage>
</organism>
<gene>
    <name evidence="1" type="ORF">FJZ00_08785</name>
</gene>
<dbReference type="Proteomes" id="UP000703893">
    <property type="component" value="Unassembled WGS sequence"/>
</dbReference>